<comment type="subcellular location">
    <subcellularLocation>
        <location evidence="2">Nucleus</location>
    </subcellularLocation>
</comment>
<keyword evidence="10" id="KW-1185">Reference proteome</keyword>
<dbReference type="Pfam" id="PF13359">
    <property type="entry name" value="DDE_Tnp_4"/>
    <property type="match status" value="1"/>
</dbReference>
<name>A0A6G0T4X8_APHGL</name>
<dbReference type="GO" id="GO:0046872">
    <property type="term" value="F:metal ion binding"/>
    <property type="evidence" value="ECO:0007669"/>
    <property type="project" value="UniProtKB-KW"/>
</dbReference>
<keyword evidence="5" id="KW-0479">Metal-binding</keyword>
<comment type="similarity">
    <text evidence="3">Belongs to the HARBI1 family.</text>
</comment>
<dbReference type="InterPro" id="IPR027806">
    <property type="entry name" value="HARBI1_dom"/>
</dbReference>
<dbReference type="GO" id="GO:0005634">
    <property type="term" value="C:nucleus"/>
    <property type="evidence" value="ECO:0007669"/>
    <property type="project" value="UniProtKB-SubCell"/>
</dbReference>
<evidence type="ECO:0000256" key="1">
    <source>
        <dbReference type="ARBA" id="ARBA00001968"/>
    </source>
</evidence>
<sequence>MSSSDEDDILLFWWNLRRRKIKNKKRKYWINPAFKQLAKYGANVYADELKLHPLQFKSCYRMSPDTFKQLLNLIEHSITKRDTNFREAISAGEKILITLRYLATGCSFVALSHIFMRGDNTIGIIVKECSEAIWRILQPLYMPVPNEETWKSIAKRYYELWDLPNCIGSVDGKHCRIKKFDKTGSLHYNYKSFFSVVLMACADADGIFTTIDVGEAGRFSDSAVFRASNLGKLLNTDKLHIPKPTPMPNDAFDFPFYMVGDEAFPLKINLMRPYPKRVLDNEKRIFNYRMSRGRKSVECAFGMLASKFEIFQKPIMCHEDTAIKVIKAACILHNFIKMVEGHFSVPQISKNQENQCRNREMTQSTNNHCSNKSAHELRDYLKKYFLKPENALPWQENYTL</sequence>
<dbReference type="OrthoDB" id="2570778at2759"/>
<accession>A0A6G0T4X8</accession>
<organism evidence="9 10">
    <name type="scientific">Aphis glycines</name>
    <name type="common">Soybean aphid</name>
    <dbReference type="NCBI Taxonomy" id="307491"/>
    <lineage>
        <taxon>Eukaryota</taxon>
        <taxon>Metazoa</taxon>
        <taxon>Ecdysozoa</taxon>
        <taxon>Arthropoda</taxon>
        <taxon>Hexapoda</taxon>
        <taxon>Insecta</taxon>
        <taxon>Pterygota</taxon>
        <taxon>Neoptera</taxon>
        <taxon>Paraneoptera</taxon>
        <taxon>Hemiptera</taxon>
        <taxon>Sternorrhyncha</taxon>
        <taxon>Aphidomorpha</taxon>
        <taxon>Aphidoidea</taxon>
        <taxon>Aphididae</taxon>
        <taxon>Aphidini</taxon>
        <taxon>Aphis</taxon>
        <taxon>Aphis</taxon>
    </lineage>
</organism>
<dbReference type="GO" id="GO:0016787">
    <property type="term" value="F:hydrolase activity"/>
    <property type="evidence" value="ECO:0007669"/>
    <property type="project" value="UniProtKB-KW"/>
</dbReference>
<evidence type="ECO:0000256" key="2">
    <source>
        <dbReference type="ARBA" id="ARBA00004123"/>
    </source>
</evidence>
<reference evidence="9 10" key="1">
    <citation type="submission" date="2019-08" db="EMBL/GenBank/DDBJ databases">
        <title>The genome of the soybean aphid Biotype 1, its phylome, world population structure and adaptation to the North American continent.</title>
        <authorList>
            <person name="Giordano R."/>
            <person name="Donthu R.K."/>
            <person name="Hernandez A.G."/>
            <person name="Wright C.L."/>
            <person name="Zimin A.V."/>
        </authorList>
    </citation>
    <scope>NUCLEOTIDE SEQUENCE [LARGE SCALE GENOMIC DNA]</scope>
    <source>
        <tissue evidence="9">Whole aphids</tissue>
    </source>
</reference>
<dbReference type="PANTHER" id="PTHR22930">
    <property type="match status" value="1"/>
</dbReference>
<evidence type="ECO:0000313" key="9">
    <source>
        <dbReference type="EMBL" id="KAE9525923.1"/>
    </source>
</evidence>
<keyword evidence="6" id="KW-0378">Hydrolase</keyword>
<evidence type="ECO:0000256" key="5">
    <source>
        <dbReference type="ARBA" id="ARBA00022723"/>
    </source>
</evidence>
<evidence type="ECO:0000256" key="7">
    <source>
        <dbReference type="ARBA" id="ARBA00023242"/>
    </source>
</evidence>
<protein>
    <recommendedName>
        <fullName evidence="8">DDE Tnp4 domain-containing protein</fullName>
    </recommendedName>
</protein>
<evidence type="ECO:0000256" key="4">
    <source>
        <dbReference type="ARBA" id="ARBA00022722"/>
    </source>
</evidence>
<dbReference type="GO" id="GO:0004518">
    <property type="term" value="F:nuclease activity"/>
    <property type="evidence" value="ECO:0007669"/>
    <property type="project" value="UniProtKB-KW"/>
</dbReference>
<evidence type="ECO:0000256" key="3">
    <source>
        <dbReference type="ARBA" id="ARBA00006958"/>
    </source>
</evidence>
<dbReference type="AlphaFoldDB" id="A0A6G0T4X8"/>
<gene>
    <name evidence="9" type="ORF">AGLY_013972</name>
</gene>
<proteinExistence type="inferred from homology"/>
<evidence type="ECO:0000313" key="10">
    <source>
        <dbReference type="Proteomes" id="UP000475862"/>
    </source>
</evidence>
<dbReference type="PANTHER" id="PTHR22930:SF269">
    <property type="entry name" value="NUCLEASE HARBI1-LIKE PROTEIN"/>
    <property type="match status" value="1"/>
</dbReference>
<keyword evidence="4" id="KW-0540">Nuclease</keyword>
<feature type="domain" description="DDE Tnp4" evidence="8">
    <location>
        <begin position="170"/>
        <end position="334"/>
    </location>
</feature>
<dbReference type="Proteomes" id="UP000475862">
    <property type="component" value="Unassembled WGS sequence"/>
</dbReference>
<dbReference type="InterPro" id="IPR045249">
    <property type="entry name" value="HARBI1-like"/>
</dbReference>
<evidence type="ECO:0000259" key="8">
    <source>
        <dbReference type="Pfam" id="PF13359"/>
    </source>
</evidence>
<dbReference type="EMBL" id="VYZN01000057">
    <property type="protein sequence ID" value="KAE9525923.1"/>
    <property type="molecule type" value="Genomic_DNA"/>
</dbReference>
<keyword evidence="7" id="KW-0539">Nucleus</keyword>
<comment type="cofactor">
    <cofactor evidence="1">
        <name>a divalent metal cation</name>
        <dbReference type="ChEBI" id="CHEBI:60240"/>
    </cofactor>
</comment>
<comment type="caution">
    <text evidence="9">The sequence shown here is derived from an EMBL/GenBank/DDBJ whole genome shotgun (WGS) entry which is preliminary data.</text>
</comment>
<evidence type="ECO:0000256" key="6">
    <source>
        <dbReference type="ARBA" id="ARBA00022801"/>
    </source>
</evidence>